<feature type="transmembrane region" description="Helical" evidence="6">
    <location>
        <begin position="534"/>
        <end position="553"/>
    </location>
</feature>
<feature type="transmembrane region" description="Helical" evidence="6">
    <location>
        <begin position="181"/>
        <end position="202"/>
    </location>
</feature>
<dbReference type="Pfam" id="PF23894">
    <property type="entry name" value="LD_SV2"/>
    <property type="match status" value="1"/>
</dbReference>
<keyword evidence="2" id="KW-0813">Transport</keyword>
<comment type="subcellular location">
    <subcellularLocation>
        <location evidence="1">Membrane</location>
        <topology evidence="1">Multi-pass membrane protein</topology>
    </subcellularLocation>
</comment>
<comment type="caution">
    <text evidence="8">The sequence shown here is derived from an EMBL/GenBank/DDBJ whole genome shotgun (WGS) entry which is preliminary data.</text>
</comment>
<dbReference type="InterPro" id="IPR011701">
    <property type="entry name" value="MFS"/>
</dbReference>
<feature type="transmembrane region" description="Helical" evidence="6">
    <location>
        <begin position="321"/>
        <end position="341"/>
    </location>
</feature>
<dbReference type="InterPro" id="IPR055415">
    <property type="entry name" value="LD_SV2"/>
</dbReference>
<evidence type="ECO:0000256" key="6">
    <source>
        <dbReference type="SAM" id="Phobius"/>
    </source>
</evidence>
<organism evidence="8 9">
    <name type="scientific">Asbolus verrucosus</name>
    <name type="common">Desert ironclad beetle</name>
    <dbReference type="NCBI Taxonomy" id="1661398"/>
    <lineage>
        <taxon>Eukaryota</taxon>
        <taxon>Metazoa</taxon>
        <taxon>Ecdysozoa</taxon>
        <taxon>Arthropoda</taxon>
        <taxon>Hexapoda</taxon>
        <taxon>Insecta</taxon>
        <taxon>Pterygota</taxon>
        <taxon>Neoptera</taxon>
        <taxon>Endopterygota</taxon>
        <taxon>Coleoptera</taxon>
        <taxon>Polyphaga</taxon>
        <taxon>Cucujiformia</taxon>
        <taxon>Tenebrionidae</taxon>
        <taxon>Pimeliinae</taxon>
        <taxon>Asbolus</taxon>
    </lineage>
</organism>
<keyword evidence="3 6" id="KW-0812">Transmembrane</keyword>
<accession>A0A482W8L1</accession>
<dbReference type="InterPro" id="IPR020846">
    <property type="entry name" value="MFS_dom"/>
</dbReference>
<feature type="transmembrane region" description="Helical" evidence="6">
    <location>
        <begin position="55"/>
        <end position="79"/>
    </location>
</feature>
<dbReference type="PROSITE" id="PS50850">
    <property type="entry name" value="MFS"/>
    <property type="match status" value="1"/>
</dbReference>
<keyword evidence="4 6" id="KW-1133">Transmembrane helix</keyword>
<proteinExistence type="predicted"/>
<dbReference type="EMBL" id="QDEB01016564">
    <property type="protein sequence ID" value="RZC41500.1"/>
    <property type="molecule type" value="Genomic_DNA"/>
</dbReference>
<evidence type="ECO:0000256" key="2">
    <source>
        <dbReference type="ARBA" id="ARBA00022448"/>
    </source>
</evidence>
<feature type="transmembrane region" description="Helical" evidence="6">
    <location>
        <begin position="477"/>
        <end position="495"/>
    </location>
</feature>
<feature type="transmembrane region" description="Helical" evidence="6">
    <location>
        <begin position="123"/>
        <end position="142"/>
    </location>
</feature>
<evidence type="ECO:0000256" key="4">
    <source>
        <dbReference type="ARBA" id="ARBA00022989"/>
    </source>
</evidence>
<dbReference type="AlphaFoldDB" id="A0A482W8L1"/>
<feature type="transmembrane region" description="Helical" evidence="6">
    <location>
        <begin position="502"/>
        <end position="522"/>
    </location>
</feature>
<keyword evidence="9" id="KW-1185">Reference proteome</keyword>
<feature type="domain" description="Major facilitator superfamily (MFS) profile" evidence="7">
    <location>
        <begin position="57"/>
        <end position="558"/>
    </location>
</feature>
<feature type="transmembrane region" description="Helical" evidence="6">
    <location>
        <begin position="148"/>
        <end position="169"/>
    </location>
</feature>
<dbReference type="STRING" id="1661398.A0A482W8L1"/>
<evidence type="ECO:0000259" key="7">
    <source>
        <dbReference type="PROSITE" id="PS50850"/>
    </source>
</evidence>
<dbReference type="Gene3D" id="1.20.1250.20">
    <property type="entry name" value="MFS general substrate transporter like domains"/>
    <property type="match status" value="1"/>
</dbReference>
<gene>
    <name evidence="8" type="ORF">BDFB_003720</name>
</gene>
<dbReference type="Proteomes" id="UP000292052">
    <property type="component" value="Unassembled WGS sequence"/>
</dbReference>
<dbReference type="SUPFAM" id="SSF103473">
    <property type="entry name" value="MFS general substrate transporter"/>
    <property type="match status" value="1"/>
</dbReference>
<dbReference type="GO" id="GO:0016020">
    <property type="term" value="C:membrane"/>
    <property type="evidence" value="ECO:0007669"/>
    <property type="project" value="UniProtKB-SubCell"/>
</dbReference>
<evidence type="ECO:0000256" key="5">
    <source>
        <dbReference type="ARBA" id="ARBA00023136"/>
    </source>
</evidence>
<feature type="transmembrane region" description="Helical" evidence="6">
    <location>
        <begin position="222"/>
        <end position="243"/>
    </location>
</feature>
<dbReference type="SUPFAM" id="SSF141571">
    <property type="entry name" value="Pentapeptide repeat-like"/>
    <property type="match status" value="1"/>
</dbReference>
<name>A0A482W8L1_ASBVE</name>
<dbReference type="GO" id="GO:0022857">
    <property type="term" value="F:transmembrane transporter activity"/>
    <property type="evidence" value="ECO:0007669"/>
    <property type="project" value="InterPro"/>
</dbReference>
<feature type="transmembrane region" description="Helical" evidence="6">
    <location>
        <begin position="94"/>
        <end position="114"/>
    </location>
</feature>
<evidence type="ECO:0000313" key="9">
    <source>
        <dbReference type="Proteomes" id="UP000292052"/>
    </source>
</evidence>
<protein>
    <submittedName>
        <fullName evidence="8">Synaptic vesicle glycoprotein 2B-like</fullName>
    </submittedName>
</protein>
<sequence>MFYSNILFHFLFSIINYQLFPVSSGSGVGASHNGEALVGFHEDALSQAAVGKAQLLLALVLGLGLAADCSELTILGYILPAAELHLCIDEHKKGWLVSITLLALAGGSLAWGILGDHLGRRRALISALSVAALFSAVATVMPTYGTFMTARFCSGLGVAGAFPLTFSYLSETCSRATRTRYTGLLHSFWPLGGIFTSLIAHLTMPTDGVGIVEDNREHWSSWHRFLILSILPTIGCIVGLIWASESPRYLLEASREVEALAVYQRLHRLNKARTQYGLTELELPGRSAYRERPMSPSRNLFGHGLESFREAFQRISSPTHFHTTLLLATLHLLVGFTYMGVSTFSTSMMKEIKNGEYYSQRKHIDDKNFTGVVFNNTLENIQYKNTTFKNVTFKHINLNHVEFTDCLIDEAEFINVKSSITLFENSTIKDSRFVDTDLTHHHFVNCSLVNNTFMSLISDCIVDFDYNIYLDDLYEDTLAWAGAMFPALLFMGFILETASRPPLIFSLMGVASLAAIGIFFWTNSFVVTLVELTIKIMMMCAVNAITMVVVEGYPCHLR</sequence>
<reference evidence="8 9" key="1">
    <citation type="submission" date="2017-03" db="EMBL/GenBank/DDBJ databases">
        <title>Genome of the blue death feigning beetle - Asbolus verrucosus.</title>
        <authorList>
            <person name="Rider S.D."/>
        </authorList>
    </citation>
    <scope>NUCLEOTIDE SEQUENCE [LARGE SCALE GENOMIC DNA]</scope>
    <source>
        <strain evidence="8">Butters</strain>
        <tissue evidence="8">Head and leg muscle</tissue>
    </source>
</reference>
<evidence type="ECO:0000256" key="3">
    <source>
        <dbReference type="ARBA" id="ARBA00022692"/>
    </source>
</evidence>
<keyword evidence="5 6" id="KW-0472">Membrane</keyword>
<dbReference type="PANTHER" id="PTHR23511">
    <property type="entry name" value="SYNAPTIC VESICLE GLYCOPROTEIN 2"/>
    <property type="match status" value="1"/>
</dbReference>
<dbReference type="Gene3D" id="2.160.20.80">
    <property type="entry name" value="E3 ubiquitin-protein ligase SopA"/>
    <property type="match status" value="1"/>
</dbReference>
<dbReference type="OrthoDB" id="433512at2759"/>
<evidence type="ECO:0000313" key="8">
    <source>
        <dbReference type="EMBL" id="RZC41500.1"/>
    </source>
</evidence>
<dbReference type="Pfam" id="PF07690">
    <property type="entry name" value="MFS_1"/>
    <property type="match status" value="1"/>
</dbReference>
<evidence type="ECO:0000256" key="1">
    <source>
        <dbReference type="ARBA" id="ARBA00004141"/>
    </source>
</evidence>
<dbReference type="PANTHER" id="PTHR23511:SF34">
    <property type="entry name" value="SYNAPTIC VESICLE GLYCOPROTEIN 2"/>
    <property type="match status" value="1"/>
</dbReference>
<dbReference type="InterPro" id="IPR036259">
    <property type="entry name" value="MFS_trans_sf"/>
</dbReference>